<dbReference type="SUPFAM" id="SSF53686">
    <property type="entry name" value="Tryptophan synthase beta subunit-like PLP-dependent enzymes"/>
    <property type="match status" value="1"/>
</dbReference>
<dbReference type="STRING" id="84035.SAMN05660742_11530"/>
<gene>
    <name evidence="5" type="ORF">SAMN05660742_11530</name>
</gene>
<protein>
    <submittedName>
        <fullName evidence="5">Threonine synthase</fullName>
    </submittedName>
</protein>
<dbReference type="GO" id="GO:0003941">
    <property type="term" value="F:L-serine ammonia-lyase activity"/>
    <property type="evidence" value="ECO:0007669"/>
    <property type="project" value="TreeGrafter"/>
</dbReference>
<name>A0A1H7B5K7_9FIRM</name>
<dbReference type="Proteomes" id="UP000199662">
    <property type="component" value="Unassembled WGS sequence"/>
</dbReference>
<comment type="cofactor">
    <cofactor evidence="1">
        <name>pyridoxal 5'-phosphate</name>
        <dbReference type="ChEBI" id="CHEBI:597326"/>
    </cofactor>
</comment>
<dbReference type="Gene3D" id="3.40.50.1100">
    <property type="match status" value="2"/>
</dbReference>
<dbReference type="GO" id="GO:0006567">
    <property type="term" value="P:L-threonine catabolic process"/>
    <property type="evidence" value="ECO:0007669"/>
    <property type="project" value="TreeGrafter"/>
</dbReference>
<sequence>MYFYCSKCKKNYPINTRSYKCECGGLFKLFKDPSEILHNSVSLGEVETPLLKMKINKLNLFLKLEQFHATGSFKDRGAFMMINQLKNVGIREIVEDSSGNAGAAMAAYAAAAGIKASIYVPESTSPGKIKQIKAYGAAITKVDGARDKTAAAVLEAVTKAYYASHVYNPLFFEGTKSLAYEIYHQLHEQVPNYIFVPVGNGTMLLGLYYGFEEIGRLPKLIAVQSDHCKPLYQKIHNLPEHQITPTIAQGIAVGQPQRMDEILLAIKNSQGDVITVEDESILYAQDILARQGMYVEMTSAVAVAGALQFFENGKPDNYQVIVPLTGRGMQ</sequence>
<evidence type="ECO:0000256" key="3">
    <source>
        <dbReference type="ARBA" id="ARBA00023239"/>
    </source>
</evidence>
<dbReference type="InterPro" id="IPR000634">
    <property type="entry name" value="Ser/Thr_deHydtase_PyrdxlP-BS"/>
</dbReference>
<dbReference type="PANTHER" id="PTHR48078:SF6">
    <property type="entry name" value="L-THREONINE DEHYDRATASE CATABOLIC TDCB"/>
    <property type="match status" value="1"/>
</dbReference>
<dbReference type="EMBL" id="FNZK01000015">
    <property type="protein sequence ID" value="SEJ72979.1"/>
    <property type="molecule type" value="Genomic_DNA"/>
</dbReference>
<proteinExistence type="predicted"/>
<evidence type="ECO:0000256" key="1">
    <source>
        <dbReference type="ARBA" id="ARBA00001933"/>
    </source>
</evidence>
<keyword evidence="6" id="KW-1185">Reference proteome</keyword>
<dbReference type="GO" id="GO:0030170">
    <property type="term" value="F:pyridoxal phosphate binding"/>
    <property type="evidence" value="ECO:0007669"/>
    <property type="project" value="InterPro"/>
</dbReference>
<organism evidence="5 6">
    <name type="scientific">Propionispira arboris</name>
    <dbReference type="NCBI Taxonomy" id="84035"/>
    <lineage>
        <taxon>Bacteria</taxon>
        <taxon>Bacillati</taxon>
        <taxon>Bacillota</taxon>
        <taxon>Negativicutes</taxon>
        <taxon>Selenomonadales</taxon>
        <taxon>Selenomonadaceae</taxon>
        <taxon>Propionispira</taxon>
    </lineage>
</organism>
<dbReference type="AlphaFoldDB" id="A0A1H7B5K7"/>
<dbReference type="Pfam" id="PF00291">
    <property type="entry name" value="PALP"/>
    <property type="match status" value="1"/>
</dbReference>
<accession>A0A1H7B5K7</accession>
<evidence type="ECO:0000259" key="4">
    <source>
        <dbReference type="Pfam" id="PF00291"/>
    </source>
</evidence>
<feature type="domain" description="Tryptophan synthase beta chain-like PALP" evidence="4">
    <location>
        <begin position="41"/>
        <end position="326"/>
    </location>
</feature>
<reference evidence="5 6" key="1">
    <citation type="submission" date="2016-10" db="EMBL/GenBank/DDBJ databases">
        <authorList>
            <person name="de Groot N.N."/>
        </authorList>
    </citation>
    <scope>NUCLEOTIDE SEQUENCE [LARGE SCALE GENOMIC DNA]</scope>
    <source>
        <strain evidence="5 6">DSM 2179</strain>
    </source>
</reference>
<dbReference type="InterPro" id="IPR036052">
    <property type="entry name" value="TrpB-like_PALP_sf"/>
</dbReference>
<dbReference type="GO" id="GO:0006565">
    <property type="term" value="P:L-serine catabolic process"/>
    <property type="evidence" value="ECO:0007669"/>
    <property type="project" value="TreeGrafter"/>
</dbReference>
<evidence type="ECO:0000256" key="2">
    <source>
        <dbReference type="ARBA" id="ARBA00022898"/>
    </source>
</evidence>
<dbReference type="GO" id="GO:0004794">
    <property type="term" value="F:threonine deaminase activity"/>
    <property type="evidence" value="ECO:0007669"/>
    <property type="project" value="TreeGrafter"/>
</dbReference>
<dbReference type="InterPro" id="IPR050147">
    <property type="entry name" value="Ser/Thr_Dehydratase"/>
</dbReference>
<evidence type="ECO:0000313" key="6">
    <source>
        <dbReference type="Proteomes" id="UP000199662"/>
    </source>
</evidence>
<dbReference type="PANTHER" id="PTHR48078">
    <property type="entry name" value="THREONINE DEHYDRATASE, MITOCHONDRIAL-RELATED"/>
    <property type="match status" value="1"/>
</dbReference>
<keyword evidence="2" id="KW-0663">Pyridoxal phosphate</keyword>
<evidence type="ECO:0000313" key="5">
    <source>
        <dbReference type="EMBL" id="SEJ72979.1"/>
    </source>
</evidence>
<dbReference type="PROSITE" id="PS00165">
    <property type="entry name" value="DEHYDRATASE_SER_THR"/>
    <property type="match status" value="1"/>
</dbReference>
<dbReference type="InterPro" id="IPR001926">
    <property type="entry name" value="TrpB-like_PALP"/>
</dbReference>
<dbReference type="GO" id="GO:0009097">
    <property type="term" value="P:isoleucine biosynthetic process"/>
    <property type="evidence" value="ECO:0007669"/>
    <property type="project" value="TreeGrafter"/>
</dbReference>
<keyword evidence="3" id="KW-0456">Lyase</keyword>
<dbReference type="RefSeq" id="WP_091833041.1">
    <property type="nucleotide sequence ID" value="NZ_FNZK01000015.1"/>
</dbReference>